<protein>
    <submittedName>
        <fullName evidence="1">Uncharacterized protein</fullName>
    </submittedName>
</protein>
<evidence type="ECO:0000313" key="2">
    <source>
        <dbReference type="Proteomes" id="UP000053048"/>
    </source>
</evidence>
<accession>A0A0W0HL36</accession>
<comment type="caution">
    <text evidence="1">The sequence shown here is derived from an EMBL/GenBank/DDBJ whole genome shotgun (WGS) entry which is preliminary data.</text>
</comment>
<reference evidence="1 2" key="1">
    <citation type="submission" date="2015-09" db="EMBL/GenBank/DDBJ databases">
        <title>Genome sequence of ICMP 13104.</title>
        <authorList>
            <person name="Visnovsky S."/>
            <person name="Lu A."/>
            <person name="Panda P."/>
            <person name="Pitman A."/>
        </authorList>
    </citation>
    <scope>NUCLEOTIDE SEQUENCE [LARGE SCALE GENOMIC DNA]</scope>
    <source>
        <strain evidence="1 2">ICMP 13104</strain>
    </source>
</reference>
<evidence type="ECO:0000313" key="1">
    <source>
        <dbReference type="EMBL" id="KTB61509.1"/>
    </source>
</evidence>
<dbReference type="Proteomes" id="UP000053048">
    <property type="component" value="Unassembled WGS sequence"/>
</dbReference>
<dbReference type="EMBL" id="LKEJ01000137">
    <property type="protein sequence ID" value="KTB61509.1"/>
    <property type="molecule type" value="Genomic_DNA"/>
</dbReference>
<dbReference type="AlphaFoldDB" id="A0A0W0HL36"/>
<sequence>MHSKPYLHPFLDSESLHFRCEKPGSSIVDIITDFENVKDQLSVRIDFNTACKKSTNTVTLFQLRERYKLLSSDGAKFVGMKTHSDGLEDWFQAYLLGPLHPAPATPQLKNRAKEIRQLGFDREHYKNEVFGKMYADLYDQFDRTSLLNKPYP</sequence>
<gene>
    <name evidence="1" type="ORF">AO067_20020</name>
</gene>
<keyword evidence="2" id="KW-1185">Reference proteome</keyword>
<name>A0A0W0HL36_PSEVI</name>
<organism evidence="1 2">
    <name type="scientific">Pseudomonas viridiflava ICMP 13104</name>
    <dbReference type="NCBI Taxonomy" id="1198305"/>
    <lineage>
        <taxon>Bacteria</taxon>
        <taxon>Pseudomonadati</taxon>
        <taxon>Pseudomonadota</taxon>
        <taxon>Gammaproteobacteria</taxon>
        <taxon>Pseudomonadales</taxon>
        <taxon>Pseudomonadaceae</taxon>
        <taxon>Pseudomonas</taxon>
    </lineage>
</organism>
<proteinExistence type="predicted"/>